<dbReference type="AlphaFoldDB" id="A0A1H0CWA5"/>
<dbReference type="GO" id="GO:1990112">
    <property type="term" value="C:RQC complex"/>
    <property type="evidence" value="ECO:0007669"/>
    <property type="project" value="TreeGrafter"/>
</dbReference>
<dbReference type="RefSeq" id="WP_092064553.1">
    <property type="nucleotide sequence ID" value="NZ_FNIN01000003.1"/>
</dbReference>
<dbReference type="Proteomes" id="UP000199602">
    <property type="component" value="Unassembled WGS sequence"/>
</dbReference>
<dbReference type="Pfam" id="PF05833">
    <property type="entry name" value="NFACT_N"/>
    <property type="match status" value="1"/>
</dbReference>
<dbReference type="GO" id="GO:0043023">
    <property type="term" value="F:ribosomal large subunit binding"/>
    <property type="evidence" value="ECO:0007669"/>
    <property type="project" value="TreeGrafter"/>
</dbReference>
<evidence type="ECO:0000259" key="2">
    <source>
        <dbReference type="Pfam" id="PF05670"/>
    </source>
</evidence>
<organism evidence="3 4">
    <name type="scientific">Desulfonauticus submarinus</name>
    <dbReference type="NCBI Taxonomy" id="206665"/>
    <lineage>
        <taxon>Bacteria</taxon>
        <taxon>Pseudomonadati</taxon>
        <taxon>Thermodesulfobacteriota</taxon>
        <taxon>Desulfovibrionia</taxon>
        <taxon>Desulfovibrionales</taxon>
        <taxon>Desulfonauticaceae</taxon>
        <taxon>Desulfonauticus</taxon>
    </lineage>
</organism>
<dbReference type="GO" id="GO:0072344">
    <property type="term" value="P:rescue of stalled ribosome"/>
    <property type="evidence" value="ECO:0007669"/>
    <property type="project" value="TreeGrafter"/>
</dbReference>
<dbReference type="Gene3D" id="2.30.310.10">
    <property type="entry name" value="ibrinogen binding protein from staphylococcus aureus domain"/>
    <property type="match status" value="1"/>
</dbReference>
<dbReference type="GO" id="GO:0000049">
    <property type="term" value="F:tRNA binding"/>
    <property type="evidence" value="ECO:0007669"/>
    <property type="project" value="TreeGrafter"/>
</dbReference>
<sequence length="483" mass="56637">MEANFCRFALESLKQKILFTRLEKIYNPYPKLWTFKFSKQGFLCLYASQKGGFFFLRPNNLDNPSSPSPKVMFLRKHCKNRIVKSFSFFWPRRIFWLGFGDLFLELSLESEPKIVEKPILEEVIWPSLEEIDSNKEIFRIYPQISPPLRKFLASLSKERKKNFYLKLQVEKSFDFYIYENNILLWEQGSNVISKTDNPLEALSIFGEYKLKEIIGERFSKLKQQNREEKRLKKILLKLEEDKKKLKKRIELLEYGKLLQANLYNLDRNKKVSKVNVIDFTGNTITIFLDCKKTILENMENFFKQAAKGERGLKAIEKRKQQIQKQLQDVRIKQKQEIKIKQKAFFVPKKYQGLQIKAFISSDGFLILRGKNSKANHKLLSVASPFDLWFHAQDGPGAHVILRRDSKKQEVPLQSLKEAACLAALASYQKNAEKGKVMCAEVKNVRKVKGLSLGQVIVDKILHSFWIDIDPNLETKLRYLETKE</sequence>
<protein>
    <submittedName>
        <fullName evidence="3">Predicted component of the ribosome quality control (RQC) complex, YloA/Tae2 family, contains fibronectin-binding (FbpA) and DUF814 domains</fullName>
    </submittedName>
</protein>
<accession>A0A1H0CWA5</accession>
<reference evidence="3 4" key="1">
    <citation type="submission" date="2016-10" db="EMBL/GenBank/DDBJ databases">
        <authorList>
            <person name="de Groot N.N."/>
        </authorList>
    </citation>
    <scope>NUCLEOTIDE SEQUENCE [LARGE SCALE GENOMIC DNA]</scope>
    <source>
        <strain evidence="3 4">DSM 15269</strain>
    </source>
</reference>
<evidence type="ECO:0000313" key="3">
    <source>
        <dbReference type="EMBL" id="SDN62056.1"/>
    </source>
</evidence>
<dbReference type="InterPro" id="IPR008532">
    <property type="entry name" value="NFACT_RNA-bd"/>
</dbReference>
<dbReference type="STRING" id="206665.SAMN04488516_103210"/>
<gene>
    <name evidence="3" type="ORF">SAMN04488516_103210</name>
</gene>
<dbReference type="OrthoDB" id="9766163at2"/>
<feature type="domain" description="NFACT RNA-binding" evidence="2">
    <location>
        <begin position="357"/>
        <end position="457"/>
    </location>
</feature>
<keyword evidence="4" id="KW-1185">Reference proteome</keyword>
<feature type="coiled-coil region" evidence="1">
    <location>
        <begin position="221"/>
        <end position="255"/>
    </location>
</feature>
<evidence type="ECO:0000256" key="1">
    <source>
        <dbReference type="SAM" id="Coils"/>
    </source>
</evidence>
<dbReference type="PANTHER" id="PTHR15239:SF6">
    <property type="entry name" value="RIBOSOME QUALITY CONTROL COMPLEX SUBUNIT NEMF"/>
    <property type="match status" value="1"/>
</dbReference>
<name>A0A1H0CWA5_9BACT</name>
<dbReference type="InterPro" id="IPR051608">
    <property type="entry name" value="RQC_Subunit_NEMF"/>
</dbReference>
<dbReference type="EMBL" id="FNIN01000003">
    <property type="protein sequence ID" value="SDN62056.1"/>
    <property type="molecule type" value="Genomic_DNA"/>
</dbReference>
<keyword evidence="1" id="KW-0175">Coiled coil</keyword>
<dbReference type="Pfam" id="PF05670">
    <property type="entry name" value="NFACT-R_1"/>
    <property type="match status" value="1"/>
</dbReference>
<dbReference type="PANTHER" id="PTHR15239">
    <property type="entry name" value="NUCLEAR EXPORT MEDIATOR FACTOR NEMF"/>
    <property type="match status" value="1"/>
</dbReference>
<proteinExistence type="predicted"/>
<evidence type="ECO:0000313" key="4">
    <source>
        <dbReference type="Proteomes" id="UP000199602"/>
    </source>
</evidence>
<feature type="coiled-coil region" evidence="1">
    <location>
        <begin position="305"/>
        <end position="332"/>
    </location>
</feature>